<dbReference type="Proteomes" id="UP000243459">
    <property type="component" value="Chromosome 1"/>
</dbReference>
<protein>
    <submittedName>
        <fullName evidence="2">Uncharacterized protein</fullName>
    </submittedName>
</protein>
<feature type="compositionally biased region" description="Acidic residues" evidence="1">
    <location>
        <begin position="102"/>
        <end position="111"/>
    </location>
</feature>
<reference evidence="3" key="1">
    <citation type="journal article" date="2017" name="Nat. Commun.">
        <title>The asparagus genome sheds light on the origin and evolution of a young Y chromosome.</title>
        <authorList>
            <person name="Harkess A."/>
            <person name="Zhou J."/>
            <person name="Xu C."/>
            <person name="Bowers J.E."/>
            <person name="Van der Hulst R."/>
            <person name="Ayyampalayam S."/>
            <person name="Mercati F."/>
            <person name="Riccardi P."/>
            <person name="McKain M.R."/>
            <person name="Kakrana A."/>
            <person name="Tang H."/>
            <person name="Ray J."/>
            <person name="Groenendijk J."/>
            <person name="Arikit S."/>
            <person name="Mathioni S.M."/>
            <person name="Nakano M."/>
            <person name="Shan H."/>
            <person name="Telgmann-Rauber A."/>
            <person name="Kanno A."/>
            <person name="Yue Z."/>
            <person name="Chen H."/>
            <person name="Li W."/>
            <person name="Chen Y."/>
            <person name="Xu X."/>
            <person name="Zhang Y."/>
            <person name="Luo S."/>
            <person name="Chen H."/>
            <person name="Gao J."/>
            <person name="Mao Z."/>
            <person name="Pires J.C."/>
            <person name="Luo M."/>
            <person name="Kudrna D."/>
            <person name="Wing R.A."/>
            <person name="Meyers B.C."/>
            <person name="Yi K."/>
            <person name="Kong H."/>
            <person name="Lavrijsen P."/>
            <person name="Sunseri F."/>
            <person name="Falavigna A."/>
            <person name="Ye Y."/>
            <person name="Leebens-Mack J.H."/>
            <person name="Chen G."/>
        </authorList>
    </citation>
    <scope>NUCLEOTIDE SEQUENCE [LARGE SCALE GENOMIC DNA]</scope>
    <source>
        <strain evidence="3">cv. DH0086</strain>
    </source>
</reference>
<evidence type="ECO:0000256" key="1">
    <source>
        <dbReference type="SAM" id="MobiDB-lite"/>
    </source>
</evidence>
<keyword evidence="3" id="KW-1185">Reference proteome</keyword>
<feature type="region of interest" description="Disordered" evidence="1">
    <location>
        <begin position="1"/>
        <end position="118"/>
    </location>
</feature>
<name>A0A5P1FTT8_ASPOF</name>
<accession>A0A5P1FTT8</accession>
<dbReference type="AlphaFoldDB" id="A0A5P1FTT8"/>
<organism evidence="2 3">
    <name type="scientific">Asparagus officinalis</name>
    <name type="common">Garden asparagus</name>
    <dbReference type="NCBI Taxonomy" id="4686"/>
    <lineage>
        <taxon>Eukaryota</taxon>
        <taxon>Viridiplantae</taxon>
        <taxon>Streptophyta</taxon>
        <taxon>Embryophyta</taxon>
        <taxon>Tracheophyta</taxon>
        <taxon>Spermatophyta</taxon>
        <taxon>Magnoliopsida</taxon>
        <taxon>Liliopsida</taxon>
        <taxon>Asparagales</taxon>
        <taxon>Asparagaceae</taxon>
        <taxon>Asparagoideae</taxon>
        <taxon>Asparagus</taxon>
    </lineage>
</organism>
<dbReference type="Gramene" id="ONK81726">
    <property type="protein sequence ID" value="ONK81726"/>
    <property type="gene ID" value="A4U43_C01F32260"/>
</dbReference>
<evidence type="ECO:0000313" key="3">
    <source>
        <dbReference type="Proteomes" id="UP000243459"/>
    </source>
</evidence>
<sequence length="118" mass="12551">MGMHGDVTNCLGTLKRSFPPNGEVHSGDPAEGAAVRSTIRPPSLKTGHEDFDDGVYEDCHELSYNRSPFIDDDGSDSGLTGDEEPEDPAVPQPVNSPNEEGTASEDEDDDLIVVPGIL</sequence>
<feature type="compositionally biased region" description="Acidic residues" evidence="1">
    <location>
        <begin position="70"/>
        <end position="87"/>
    </location>
</feature>
<evidence type="ECO:0000313" key="2">
    <source>
        <dbReference type="EMBL" id="ONK81726.1"/>
    </source>
</evidence>
<dbReference type="EMBL" id="CM007381">
    <property type="protein sequence ID" value="ONK81726.1"/>
    <property type="molecule type" value="Genomic_DNA"/>
</dbReference>
<gene>
    <name evidence="2" type="ORF">A4U43_C01F32260</name>
</gene>
<proteinExistence type="predicted"/>